<evidence type="ECO:0000313" key="2">
    <source>
        <dbReference type="EMBL" id="ASJ76089.1"/>
    </source>
</evidence>
<dbReference type="Proteomes" id="UP000250079">
    <property type="component" value="Chromosome"/>
</dbReference>
<dbReference type="PANTHER" id="PTHR30050">
    <property type="entry name" value="CHROMOSOMAL REPLICATION INITIATOR PROTEIN DNAA"/>
    <property type="match status" value="1"/>
</dbReference>
<protein>
    <submittedName>
        <fullName evidence="2">DnaA regulatory inactivator Hda</fullName>
    </submittedName>
</protein>
<dbReference type="KEGG" id="gai:IMCC3135_30200"/>
<dbReference type="Pfam" id="PF00308">
    <property type="entry name" value="Bac_DnaA"/>
    <property type="match status" value="1"/>
</dbReference>
<dbReference type="GO" id="GO:0032297">
    <property type="term" value="P:negative regulation of DNA-templated DNA replication initiation"/>
    <property type="evidence" value="ECO:0007669"/>
    <property type="project" value="InterPro"/>
</dbReference>
<sequence length="241" mass="27008">MHSHPQLTLALDAAPAVSFDSFHVDSATALVRDSMRAFVDGKLNEQQIFLWGESGTGKTHLLSAACQALSQKGYRVAYIPGEMVNQPGALDGMEQVELLCFDDLQRLDHASEVDVFHCINRCREAETRLVIAADRAPDQLGLKLADLQTRLGWGLVSHTQFMEEDGLRLAFRKEFEARSLEVSDEVLSYVLRRFPRRMATLKYVVNTLDDVSLSEQRRITVPFIKSVFGEAERAALAGRVR</sequence>
<accession>A0A2Z2NXM6</accession>
<keyword evidence="3" id="KW-1185">Reference proteome</keyword>
<dbReference type="PANTHER" id="PTHR30050:SF5">
    <property type="entry name" value="DNAA REGULATORY INACTIVATOR HDA"/>
    <property type="match status" value="1"/>
</dbReference>
<dbReference type="GO" id="GO:0006270">
    <property type="term" value="P:DNA replication initiation"/>
    <property type="evidence" value="ECO:0007669"/>
    <property type="project" value="TreeGrafter"/>
</dbReference>
<organism evidence="2 3">
    <name type="scientific">Granulosicoccus antarcticus IMCC3135</name>
    <dbReference type="NCBI Taxonomy" id="1192854"/>
    <lineage>
        <taxon>Bacteria</taxon>
        <taxon>Pseudomonadati</taxon>
        <taxon>Pseudomonadota</taxon>
        <taxon>Gammaproteobacteria</taxon>
        <taxon>Chromatiales</taxon>
        <taxon>Granulosicoccaceae</taxon>
        <taxon>Granulosicoccus</taxon>
    </lineage>
</organism>
<dbReference type="SUPFAM" id="SSF52540">
    <property type="entry name" value="P-loop containing nucleoside triphosphate hydrolases"/>
    <property type="match status" value="1"/>
</dbReference>
<dbReference type="CDD" id="cd00009">
    <property type="entry name" value="AAA"/>
    <property type="match status" value="1"/>
</dbReference>
<evidence type="ECO:0000259" key="1">
    <source>
        <dbReference type="SMART" id="SM00382"/>
    </source>
</evidence>
<dbReference type="OrthoDB" id="9784878at2"/>
<dbReference type="InterPro" id="IPR027417">
    <property type="entry name" value="P-loop_NTPase"/>
</dbReference>
<evidence type="ECO:0000313" key="3">
    <source>
        <dbReference type="Proteomes" id="UP000250079"/>
    </source>
</evidence>
<dbReference type="InterPro" id="IPR003593">
    <property type="entry name" value="AAA+_ATPase"/>
</dbReference>
<dbReference type="Pfam" id="PF22688">
    <property type="entry name" value="Hda_lid"/>
    <property type="match status" value="1"/>
</dbReference>
<dbReference type="SMART" id="SM00382">
    <property type="entry name" value="AAA"/>
    <property type="match status" value="1"/>
</dbReference>
<feature type="domain" description="AAA+ ATPase" evidence="1">
    <location>
        <begin position="44"/>
        <end position="157"/>
    </location>
</feature>
<proteinExistence type="predicted"/>
<dbReference type="InterPro" id="IPR017788">
    <property type="entry name" value="Hda"/>
</dbReference>
<gene>
    <name evidence="2" type="primary">hda</name>
    <name evidence="2" type="ORF">IMCC3135_30200</name>
</gene>
<dbReference type="InterPro" id="IPR055199">
    <property type="entry name" value="Hda_lid"/>
</dbReference>
<dbReference type="AlphaFoldDB" id="A0A2Z2NXM6"/>
<dbReference type="EMBL" id="CP018632">
    <property type="protein sequence ID" value="ASJ76089.1"/>
    <property type="molecule type" value="Genomic_DNA"/>
</dbReference>
<dbReference type="NCBIfam" id="TIGR03420">
    <property type="entry name" value="DnaA_homol_Hda"/>
    <property type="match status" value="1"/>
</dbReference>
<reference evidence="2 3" key="1">
    <citation type="submission" date="2016-12" db="EMBL/GenBank/DDBJ databases">
        <authorList>
            <person name="Song W.-J."/>
            <person name="Kurnit D.M."/>
        </authorList>
    </citation>
    <scope>NUCLEOTIDE SEQUENCE [LARGE SCALE GENOMIC DNA]</scope>
    <source>
        <strain evidence="2 3">IMCC3135</strain>
    </source>
</reference>
<name>A0A2Z2NXM6_9GAMM</name>
<dbReference type="Gene3D" id="3.40.50.300">
    <property type="entry name" value="P-loop containing nucleotide triphosphate hydrolases"/>
    <property type="match status" value="1"/>
</dbReference>
<dbReference type="Gene3D" id="1.10.8.60">
    <property type="match status" value="1"/>
</dbReference>
<dbReference type="RefSeq" id="WP_088920906.1">
    <property type="nucleotide sequence ID" value="NZ_CP018632.1"/>
</dbReference>
<dbReference type="InterPro" id="IPR013317">
    <property type="entry name" value="DnaA_dom"/>
</dbReference>